<dbReference type="Proteomes" id="UP000030746">
    <property type="component" value="Unassembled WGS sequence"/>
</dbReference>
<dbReference type="AlphaFoldDB" id="V4AV56"/>
<dbReference type="KEGG" id="lgi:LOTGIDRAFT_172730"/>
<evidence type="ECO:0000313" key="1">
    <source>
        <dbReference type="EMBL" id="ESP01203.1"/>
    </source>
</evidence>
<dbReference type="OMA" id="CNWILAP"/>
<evidence type="ECO:0000313" key="2">
    <source>
        <dbReference type="Proteomes" id="UP000030746"/>
    </source>
</evidence>
<gene>
    <name evidence="1" type="ORF">LOTGIDRAFT_172730</name>
</gene>
<organism evidence="1 2">
    <name type="scientific">Lottia gigantea</name>
    <name type="common">Giant owl limpet</name>
    <dbReference type="NCBI Taxonomy" id="225164"/>
    <lineage>
        <taxon>Eukaryota</taxon>
        <taxon>Metazoa</taxon>
        <taxon>Spiralia</taxon>
        <taxon>Lophotrochozoa</taxon>
        <taxon>Mollusca</taxon>
        <taxon>Gastropoda</taxon>
        <taxon>Patellogastropoda</taxon>
        <taxon>Lottioidea</taxon>
        <taxon>Lottiidae</taxon>
        <taxon>Lottia</taxon>
    </lineage>
</organism>
<dbReference type="EMBL" id="KB200522">
    <property type="protein sequence ID" value="ESP01203.1"/>
    <property type="molecule type" value="Genomic_DNA"/>
</dbReference>
<protein>
    <recommendedName>
        <fullName evidence="3">SUEL-type lectin domain-containing protein</fullName>
    </recommendedName>
</protein>
<dbReference type="RefSeq" id="XP_009048146.1">
    <property type="nucleotide sequence ID" value="XM_009049898.1"/>
</dbReference>
<sequence length="204" mass="22931">MWTIVKKFQHRKPYPDKLYSSEICSSNGHDIQCGEGEKVAIKNLECGSGSHACAPFINRTIFAVCNGQRYCGDLDLRSMVNVYCDNLVVSARKIDVYYRCETGTSTSCRVNVCPENSPGLKCLNGGVIHVKKVFCKYEGVICSWETYVTLYTLCEARSQCSAGALKTVLPVYCEEPEVSQRNVLVDYVCINSRYLFLLKNTDIR</sequence>
<dbReference type="GeneID" id="20242171"/>
<reference evidence="1 2" key="1">
    <citation type="journal article" date="2013" name="Nature">
        <title>Insights into bilaterian evolution from three spiralian genomes.</title>
        <authorList>
            <person name="Simakov O."/>
            <person name="Marletaz F."/>
            <person name="Cho S.J."/>
            <person name="Edsinger-Gonzales E."/>
            <person name="Havlak P."/>
            <person name="Hellsten U."/>
            <person name="Kuo D.H."/>
            <person name="Larsson T."/>
            <person name="Lv J."/>
            <person name="Arendt D."/>
            <person name="Savage R."/>
            <person name="Osoegawa K."/>
            <person name="de Jong P."/>
            <person name="Grimwood J."/>
            <person name="Chapman J.A."/>
            <person name="Shapiro H."/>
            <person name="Aerts A."/>
            <person name="Otillar R.P."/>
            <person name="Terry A.Y."/>
            <person name="Boore J.L."/>
            <person name="Grigoriev I.V."/>
            <person name="Lindberg D.R."/>
            <person name="Seaver E.C."/>
            <person name="Weisblat D.A."/>
            <person name="Putnam N.H."/>
            <person name="Rokhsar D.S."/>
        </authorList>
    </citation>
    <scope>NUCLEOTIDE SEQUENCE [LARGE SCALE GENOMIC DNA]</scope>
</reference>
<evidence type="ECO:0008006" key="3">
    <source>
        <dbReference type="Google" id="ProtNLM"/>
    </source>
</evidence>
<keyword evidence="2" id="KW-1185">Reference proteome</keyword>
<name>V4AV56_LOTGI</name>
<accession>V4AV56</accession>
<dbReference type="OrthoDB" id="6114977at2759"/>
<proteinExistence type="predicted"/>
<dbReference type="CTD" id="20242171"/>
<dbReference type="HOGENOM" id="CLU_1344619_0_0_1"/>